<evidence type="ECO:0000313" key="5">
    <source>
        <dbReference type="Proteomes" id="UP000235392"/>
    </source>
</evidence>
<comment type="caution">
    <text evidence="3">The sequence shown here is derived from an EMBL/GenBank/DDBJ whole genome shotgun (WGS) entry which is preliminary data.</text>
</comment>
<dbReference type="AlphaFoldDB" id="A0A2N5UDA2"/>
<dbReference type="Gene3D" id="3.20.10.10">
    <property type="entry name" value="D-amino Acid Aminotransferase, subunit A, domain 2"/>
    <property type="match status" value="1"/>
</dbReference>
<gene>
    <name evidence="2" type="ORF">PCANC_24568</name>
    <name evidence="3" type="ORF">PCASD_13111</name>
    <name evidence="1" type="ORF">PCASD_24853</name>
</gene>
<dbReference type="EMBL" id="PGCI01001100">
    <property type="protein sequence ID" value="PLW07863.1"/>
    <property type="molecule type" value="Genomic_DNA"/>
</dbReference>
<evidence type="ECO:0000313" key="4">
    <source>
        <dbReference type="Proteomes" id="UP000235388"/>
    </source>
</evidence>
<dbReference type="GO" id="GO:0003824">
    <property type="term" value="F:catalytic activity"/>
    <property type="evidence" value="ECO:0007669"/>
    <property type="project" value="InterPro"/>
</dbReference>
<dbReference type="EMBL" id="PGCJ01000615">
    <property type="protein sequence ID" value="PLW25465.1"/>
    <property type="molecule type" value="Genomic_DNA"/>
</dbReference>
<protein>
    <submittedName>
        <fullName evidence="3">Uncharacterized protein</fullName>
    </submittedName>
</protein>
<dbReference type="Proteomes" id="UP000235392">
    <property type="component" value="Unassembled WGS sequence"/>
</dbReference>
<dbReference type="InterPro" id="IPR036038">
    <property type="entry name" value="Aminotransferase-like"/>
</dbReference>
<organism evidence="3 5">
    <name type="scientific">Puccinia coronata f. sp. avenae</name>
    <dbReference type="NCBI Taxonomy" id="200324"/>
    <lineage>
        <taxon>Eukaryota</taxon>
        <taxon>Fungi</taxon>
        <taxon>Dikarya</taxon>
        <taxon>Basidiomycota</taxon>
        <taxon>Pucciniomycotina</taxon>
        <taxon>Pucciniomycetes</taxon>
        <taxon>Pucciniales</taxon>
        <taxon>Pucciniaceae</taxon>
        <taxon>Puccinia</taxon>
    </lineage>
</organism>
<proteinExistence type="predicted"/>
<evidence type="ECO:0000313" key="2">
    <source>
        <dbReference type="EMBL" id="PLW25465.1"/>
    </source>
</evidence>
<name>A0A2N5UDA2_9BASI</name>
<dbReference type="InterPro" id="IPR043132">
    <property type="entry name" value="BCAT-like_C"/>
</dbReference>
<dbReference type="Pfam" id="PF01063">
    <property type="entry name" value="Aminotran_4"/>
    <property type="match status" value="1"/>
</dbReference>
<dbReference type="InterPro" id="IPR001544">
    <property type="entry name" value="Aminotrans_IV"/>
</dbReference>
<accession>A0A2N5UDA2</accession>
<dbReference type="OrthoDB" id="64220at2759"/>
<sequence>MPALPPSLKLLVCLDDQPTPYKHDPFLLTKTTHRDHYDQTRERHGAKYTPESGDLFDVLLFNDSNQITETTISNIAMRRRTITNTHNPWITPNLNCGLLNGVHRQRLLQQGKIVEGVIDVDEVIKEGLENWEVMCFNEVRHSYHVELISTNQKKIS</sequence>
<keyword evidence="4" id="KW-1185">Reference proteome</keyword>
<evidence type="ECO:0000313" key="1">
    <source>
        <dbReference type="EMBL" id="PLW07863.1"/>
    </source>
</evidence>
<dbReference type="SUPFAM" id="SSF56752">
    <property type="entry name" value="D-aminoacid aminotransferase-like PLP-dependent enzymes"/>
    <property type="match status" value="1"/>
</dbReference>
<evidence type="ECO:0000313" key="3">
    <source>
        <dbReference type="EMBL" id="PLW35719.1"/>
    </source>
</evidence>
<dbReference type="Proteomes" id="UP000235388">
    <property type="component" value="Unassembled WGS sequence"/>
</dbReference>
<reference evidence="4 5" key="1">
    <citation type="submission" date="2017-11" db="EMBL/GenBank/DDBJ databases">
        <title>De novo assembly and phasing of dikaryotic genomes from two isolates of Puccinia coronata f. sp. avenae, the causal agent of oat crown rust.</title>
        <authorList>
            <person name="Miller M.E."/>
            <person name="Zhang Y."/>
            <person name="Omidvar V."/>
            <person name="Sperschneider J."/>
            <person name="Schwessinger B."/>
            <person name="Raley C."/>
            <person name="Palmer J.M."/>
            <person name="Garnica D."/>
            <person name="Upadhyaya N."/>
            <person name="Rathjen J."/>
            <person name="Taylor J.M."/>
            <person name="Park R.F."/>
            <person name="Dodds P.N."/>
            <person name="Hirsch C.D."/>
            <person name="Kianian S.F."/>
            <person name="Figueroa M."/>
        </authorList>
    </citation>
    <scope>NUCLEOTIDE SEQUENCE [LARGE SCALE GENOMIC DNA]</scope>
    <source>
        <strain evidence="2">12NC29</strain>
        <strain evidence="3">12SD80</strain>
    </source>
</reference>
<dbReference type="EMBL" id="PGCI01000173">
    <property type="protein sequence ID" value="PLW35719.1"/>
    <property type="molecule type" value="Genomic_DNA"/>
</dbReference>
<dbReference type="STRING" id="200324.A0A2N5UDA2"/>